<dbReference type="AlphaFoldDB" id="V4KLR4"/>
<dbReference type="Pfam" id="PF08268">
    <property type="entry name" value="FBA_3"/>
    <property type="match status" value="1"/>
</dbReference>
<feature type="domain" description="F-box" evidence="1">
    <location>
        <begin position="5"/>
        <end position="31"/>
    </location>
</feature>
<dbReference type="InterPro" id="IPR013187">
    <property type="entry name" value="F-box-assoc_dom_typ3"/>
</dbReference>
<dbReference type="Proteomes" id="UP000030689">
    <property type="component" value="Unassembled WGS sequence"/>
</dbReference>
<dbReference type="NCBIfam" id="TIGR01640">
    <property type="entry name" value="F_box_assoc_1"/>
    <property type="match status" value="1"/>
</dbReference>
<reference evidence="3 4" key="1">
    <citation type="journal article" date="2013" name="Front. Plant Sci.">
        <title>The Reference Genome of the Halophytic Plant Eutrema salsugineum.</title>
        <authorList>
            <person name="Yang R."/>
            <person name="Jarvis D.E."/>
            <person name="Chen H."/>
            <person name="Beilstein M.A."/>
            <person name="Grimwood J."/>
            <person name="Jenkins J."/>
            <person name="Shu S."/>
            <person name="Prochnik S."/>
            <person name="Xin M."/>
            <person name="Ma C."/>
            <person name="Schmutz J."/>
            <person name="Wing R.A."/>
            <person name="Mitchell-Olds T."/>
            <person name="Schumaker K.S."/>
            <person name="Wang X."/>
        </authorList>
    </citation>
    <scope>NUCLEOTIDE SEQUENCE [LARGE SCALE GENOMIC DNA]</scope>
</reference>
<evidence type="ECO:0000313" key="3">
    <source>
        <dbReference type="EMBL" id="ESQ30872.1"/>
    </source>
</evidence>
<dbReference type="EMBL" id="KI517809">
    <property type="protein sequence ID" value="ESQ30872.1"/>
    <property type="molecule type" value="Genomic_DNA"/>
</dbReference>
<evidence type="ECO:0008006" key="5">
    <source>
        <dbReference type="Google" id="ProtNLM"/>
    </source>
</evidence>
<sequence length="289" mass="34067">MNSDSIPFDLIIDIFSRLPTKSIARFCCVSNMGFRSSARPRLLFAVSQHGEWSFFSLPQPYMRIYGYASGLIYFYGTWISEEEYREVPMICNPNTGRYETLPYLYRYRKLFSFFGFDPIDKLFKVLFMAYQGCSDDHKILTLETGEMRWRKIQYPLNHMPFSSEGICINGVLYYLAVHDIYVRSDVVDDERCDITFVFKIVCFDVRSEKFKFLDVESICKLINYKDKLGFDFDPIELRVWVLEDTEKQDWSKYSYTLRDVNFLAHYVSVVGVTATGEIVFSMCYYTSNN</sequence>
<feature type="domain" description="F-box associated beta-propeller type 3" evidence="2">
    <location>
        <begin position="41"/>
        <end position="286"/>
    </location>
</feature>
<proteinExistence type="predicted"/>
<keyword evidence="4" id="KW-1185">Reference proteome</keyword>
<dbReference type="InterPro" id="IPR017451">
    <property type="entry name" value="F-box-assoc_interact_dom"/>
</dbReference>
<protein>
    <recommendedName>
        <fullName evidence="5">F-box associated domain-containing protein</fullName>
    </recommendedName>
</protein>
<feature type="non-terminal residue" evidence="3">
    <location>
        <position position="289"/>
    </location>
</feature>
<organism evidence="3 4">
    <name type="scientific">Eutrema salsugineum</name>
    <name type="common">Saltwater cress</name>
    <name type="synonym">Sisymbrium salsugineum</name>
    <dbReference type="NCBI Taxonomy" id="72664"/>
    <lineage>
        <taxon>Eukaryota</taxon>
        <taxon>Viridiplantae</taxon>
        <taxon>Streptophyta</taxon>
        <taxon>Embryophyta</taxon>
        <taxon>Tracheophyta</taxon>
        <taxon>Spermatophyta</taxon>
        <taxon>Magnoliopsida</taxon>
        <taxon>eudicotyledons</taxon>
        <taxon>Gunneridae</taxon>
        <taxon>Pentapetalae</taxon>
        <taxon>rosids</taxon>
        <taxon>malvids</taxon>
        <taxon>Brassicales</taxon>
        <taxon>Brassicaceae</taxon>
        <taxon>Eutremeae</taxon>
        <taxon>Eutrema</taxon>
    </lineage>
</organism>
<dbReference type="Gramene" id="ESQ30872">
    <property type="protein sequence ID" value="ESQ30872"/>
    <property type="gene ID" value="EUTSA_v10012258mg"/>
</dbReference>
<dbReference type="PANTHER" id="PTHR31111">
    <property type="entry name" value="BNAA05G37150D PROTEIN-RELATED"/>
    <property type="match status" value="1"/>
</dbReference>
<evidence type="ECO:0000313" key="4">
    <source>
        <dbReference type="Proteomes" id="UP000030689"/>
    </source>
</evidence>
<dbReference type="Pfam" id="PF00646">
    <property type="entry name" value="F-box"/>
    <property type="match status" value="1"/>
</dbReference>
<dbReference type="InterPro" id="IPR036047">
    <property type="entry name" value="F-box-like_dom_sf"/>
</dbReference>
<accession>V4KLR4</accession>
<dbReference type="SUPFAM" id="SSF81383">
    <property type="entry name" value="F-box domain"/>
    <property type="match status" value="1"/>
</dbReference>
<evidence type="ECO:0000259" key="2">
    <source>
        <dbReference type="Pfam" id="PF08268"/>
    </source>
</evidence>
<dbReference type="PANTHER" id="PTHR31111:SF130">
    <property type="entry name" value="F-BOX ASSOCIATED UBIQUITINATION EFFECTOR FAMILY PROTEIN"/>
    <property type="match status" value="1"/>
</dbReference>
<gene>
    <name evidence="3" type="ORF">EUTSA_v10012258mg</name>
</gene>
<evidence type="ECO:0000259" key="1">
    <source>
        <dbReference type="Pfam" id="PF00646"/>
    </source>
</evidence>
<name>V4KLR4_EUTSA</name>
<dbReference type="KEGG" id="eus:EUTSA_v10012258mg"/>
<dbReference type="InterPro" id="IPR001810">
    <property type="entry name" value="F-box_dom"/>
</dbReference>
<dbReference type="eggNOG" id="ENOG502S9E8">
    <property type="taxonomic scope" value="Eukaryota"/>
</dbReference>